<name>A0A2P2LL78_RHIMU</name>
<evidence type="ECO:0000313" key="1">
    <source>
        <dbReference type="EMBL" id="MBX18717.1"/>
    </source>
</evidence>
<keyword evidence="1" id="KW-0560">Oxidoreductase</keyword>
<dbReference type="GO" id="GO:0051213">
    <property type="term" value="F:dioxygenase activity"/>
    <property type="evidence" value="ECO:0007669"/>
    <property type="project" value="UniProtKB-KW"/>
</dbReference>
<reference evidence="1" key="1">
    <citation type="submission" date="2018-02" db="EMBL/GenBank/DDBJ databases">
        <title>Rhizophora mucronata_Transcriptome.</title>
        <authorList>
            <person name="Meera S.P."/>
            <person name="Sreeshan A."/>
            <person name="Augustine A."/>
        </authorList>
    </citation>
    <scope>NUCLEOTIDE SEQUENCE</scope>
    <source>
        <tissue evidence="1">Leaf</tissue>
    </source>
</reference>
<protein>
    <submittedName>
        <fullName evidence="1">Carotenoid 9 109' 10'-cleavage dioxygenase 1-like</fullName>
    </submittedName>
</protein>
<sequence length="145" mass="16788">MTEHYATENRYAKQVEISGEKEKQIEIKLAFSVSKNKKASELHIPISIKPASRAKTSEFRMNILVVTSLQPSKKFVDMATEGIPMISSHWGKLWIRTYPHKLTIQAIRKKSFDGEVFDRWRLGDRSEISGEIVEWLRGVVHQFDD</sequence>
<proteinExistence type="predicted"/>
<keyword evidence="1" id="KW-0223">Dioxygenase</keyword>
<dbReference type="EMBL" id="GGEC01038233">
    <property type="protein sequence ID" value="MBX18717.1"/>
    <property type="molecule type" value="Transcribed_RNA"/>
</dbReference>
<dbReference type="AlphaFoldDB" id="A0A2P2LL78"/>
<organism evidence="1">
    <name type="scientific">Rhizophora mucronata</name>
    <name type="common">Asiatic mangrove</name>
    <dbReference type="NCBI Taxonomy" id="61149"/>
    <lineage>
        <taxon>Eukaryota</taxon>
        <taxon>Viridiplantae</taxon>
        <taxon>Streptophyta</taxon>
        <taxon>Embryophyta</taxon>
        <taxon>Tracheophyta</taxon>
        <taxon>Spermatophyta</taxon>
        <taxon>Magnoliopsida</taxon>
        <taxon>eudicotyledons</taxon>
        <taxon>Gunneridae</taxon>
        <taxon>Pentapetalae</taxon>
        <taxon>rosids</taxon>
        <taxon>fabids</taxon>
        <taxon>Malpighiales</taxon>
        <taxon>Rhizophoraceae</taxon>
        <taxon>Rhizophora</taxon>
    </lineage>
</organism>
<accession>A0A2P2LL78</accession>